<reference evidence="3" key="1">
    <citation type="journal article" date="2013" name="Genome Biol.">
        <title>Comparative genomics of the core and accessory genomes of 48 Sinorhizobium strains comprising five genospecies.</title>
        <authorList>
            <person name="Sugawara M."/>
            <person name="Epstein B."/>
            <person name="Badgley B.D."/>
            <person name="Unno T."/>
            <person name="Xu L."/>
            <person name="Reese J."/>
            <person name="Gyaneshwar P."/>
            <person name="Denny R."/>
            <person name="Mudge J."/>
            <person name="Bharti A.K."/>
            <person name="Farmer A.D."/>
            <person name="May G.D."/>
            <person name="Woodward J.E."/>
            <person name="Medigue C."/>
            <person name="Vallenet D."/>
            <person name="Lajus A."/>
            <person name="Rouy Z."/>
            <person name="Martinez-Vaz B."/>
            <person name="Tiffin P."/>
            <person name="Young N.D."/>
            <person name="Sadowsky M.J."/>
        </authorList>
    </citation>
    <scope>NUCLEOTIDE SEQUENCE</scope>
    <source>
        <strain evidence="3">M1</strain>
    </source>
</reference>
<dbReference type="InterPro" id="IPR032876">
    <property type="entry name" value="J_dom"/>
</dbReference>
<evidence type="ECO:0000259" key="2">
    <source>
        <dbReference type="PROSITE" id="PS50853"/>
    </source>
</evidence>
<dbReference type="SUPFAM" id="SSF49265">
    <property type="entry name" value="Fibronectin type III"/>
    <property type="match status" value="1"/>
</dbReference>
<dbReference type="InterPro" id="IPR013783">
    <property type="entry name" value="Ig-like_fold"/>
</dbReference>
<dbReference type="PROSITE" id="PS50853">
    <property type="entry name" value="FN3"/>
    <property type="match status" value="1"/>
</dbReference>
<proteinExistence type="predicted"/>
<dbReference type="InterPro" id="IPR003961">
    <property type="entry name" value="FN3_dom"/>
</dbReference>
<protein>
    <recommendedName>
        <fullName evidence="2">Fibronectin type-III domain-containing protein</fullName>
    </recommendedName>
</protein>
<gene>
    <name evidence="3" type="ORF">GHJ91_23325</name>
</gene>
<dbReference type="Gene3D" id="2.60.40.10">
    <property type="entry name" value="Immunoglobulins"/>
    <property type="match status" value="1"/>
</dbReference>
<dbReference type="AlphaFoldDB" id="A0A6G1WQN0"/>
<comment type="caution">
    <text evidence="3">The sequence shown here is derived from an EMBL/GenBank/DDBJ whole genome shotgun (WGS) entry which is preliminary data.</text>
</comment>
<name>A0A6G1WQN0_9HYPH</name>
<sequence>MPAAVVGIIGAIGAAVSGIASTVAGLFGAIGSTAIGTALLKLGLSIGLSYLVSAFNKPKQPKPEDVQQSFRQATAPRVRHYGRAKASGTWVFAEAKGGHFYKVIAIGQGEIDAIEEYWIDDKQVTPDAVTGKTGTNVRLRARTGKPTETHYDELAAVFPESWTAEHRGDGVASVFVTQYAVEQKNYLRNFPNGINTTVRLVFRGAKVKNPITGATAWSDNAAAVIRDYMTHQDGMRLPEKFVATAKAHAGWRTAFTRAAETVPLKGGLSEPRYRLWGSYQMDERPADVLSRMLAACDGRLVPTADGGLTLDIGTWAEPAVVLDNDAITGFSELGRGRDILTTANTVRATFLDPSQDYQAADADPWVDAEDVSVRGEIEQDIQLNMAPSHSQARRLMKLAAWRANPAWIATFQCNLRGLAAFGERFVRINYPLLGINSVFEVDDFRFVIDEGGLLAGVTIQVHSMPATAYSWDPDQEQGDAPVSENSETDDEIPVPDPPTVTFVGMAAELSFEPSPSPILNIEARWKRTNQSTWTESGVLANTASTFTTPALQENVEYEFQLRYVTERGLEGNWSVSALGTPSGDPAALDSFTAVGGLGRATLNFDTATVDGNLNTIAIYRVPFGQALNKTTHFLTRISAAPNDTIALTDGDPAPVNLLTNSGFSSDVGWTTTAGWAIANGKASHALGVYGGISQAVTLAAGTVYRIAYTILDYDAGALQTRLTGGTPVDGEWIWGNERKLLKLTAASGNTAFQVDASTDCGASINDAVIFAETGTCAPQGVWDYYAIPESASLVEGPASGPVTATII</sequence>
<feature type="domain" description="Fibronectin type-III" evidence="2">
    <location>
        <begin position="494"/>
        <end position="585"/>
    </location>
</feature>
<feature type="region of interest" description="Disordered" evidence="1">
    <location>
        <begin position="469"/>
        <end position="495"/>
    </location>
</feature>
<dbReference type="InterPro" id="IPR036116">
    <property type="entry name" value="FN3_sf"/>
</dbReference>
<evidence type="ECO:0000313" key="3">
    <source>
        <dbReference type="EMBL" id="MQW72006.1"/>
    </source>
</evidence>
<evidence type="ECO:0000256" key="1">
    <source>
        <dbReference type="SAM" id="MobiDB-lite"/>
    </source>
</evidence>
<organism evidence="3">
    <name type="scientific">Sinorhizobium medicae</name>
    <dbReference type="NCBI Taxonomy" id="110321"/>
    <lineage>
        <taxon>Bacteria</taxon>
        <taxon>Pseudomonadati</taxon>
        <taxon>Pseudomonadota</taxon>
        <taxon>Alphaproteobacteria</taxon>
        <taxon>Hyphomicrobiales</taxon>
        <taxon>Rhizobiaceae</taxon>
        <taxon>Sinorhizobium/Ensifer group</taxon>
        <taxon>Sinorhizobium</taxon>
    </lineage>
</organism>
<dbReference type="RefSeq" id="WP_153413508.1">
    <property type="nucleotide sequence ID" value="NZ_WISB01000125.1"/>
</dbReference>
<accession>A0A6G1WQN0</accession>
<dbReference type="EMBL" id="WISB01000125">
    <property type="protein sequence ID" value="MQW72006.1"/>
    <property type="molecule type" value="Genomic_DNA"/>
</dbReference>
<dbReference type="Pfam" id="PF13550">
    <property type="entry name" value="Phage-tail_3"/>
    <property type="match status" value="1"/>
</dbReference>
<dbReference type="CDD" id="cd00063">
    <property type="entry name" value="FN3"/>
    <property type="match status" value="1"/>
</dbReference>